<sequence length="82" mass="8681">MVTMKCVMALRHWVPAEGTGGGFGTTSVEGLGTVEAPRPLLSRSLPSGKNPVSVLMEYGQRSKSPIEFIITGPAGPPHNPMY</sequence>
<keyword evidence="1" id="KW-0694">RNA-binding</keyword>
<dbReference type="PROSITE" id="PS50137">
    <property type="entry name" value="DS_RBD"/>
    <property type="match status" value="1"/>
</dbReference>
<dbReference type="SUPFAM" id="SSF54768">
    <property type="entry name" value="dsRNA-binding domain-like"/>
    <property type="match status" value="1"/>
</dbReference>
<protein>
    <recommendedName>
        <fullName evidence="2">DRBM domain-containing protein</fullName>
    </recommendedName>
</protein>
<evidence type="ECO:0000313" key="4">
    <source>
        <dbReference type="Proteomes" id="UP001219934"/>
    </source>
</evidence>
<evidence type="ECO:0000313" key="3">
    <source>
        <dbReference type="EMBL" id="KAJ4921155.1"/>
    </source>
</evidence>
<dbReference type="Proteomes" id="UP001219934">
    <property type="component" value="Unassembled WGS sequence"/>
</dbReference>
<dbReference type="EMBL" id="JAPTMU010000138">
    <property type="protein sequence ID" value="KAJ4921155.1"/>
    <property type="molecule type" value="Genomic_DNA"/>
</dbReference>
<organism evidence="3 4">
    <name type="scientific">Pogonophryne albipinna</name>
    <dbReference type="NCBI Taxonomy" id="1090488"/>
    <lineage>
        <taxon>Eukaryota</taxon>
        <taxon>Metazoa</taxon>
        <taxon>Chordata</taxon>
        <taxon>Craniata</taxon>
        <taxon>Vertebrata</taxon>
        <taxon>Euteleostomi</taxon>
        <taxon>Actinopterygii</taxon>
        <taxon>Neopterygii</taxon>
        <taxon>Teleostei</taxon>
        <taxon>Neoteleostei</taxon>
        <taxon>Acanthomorphata</taxon>
        <taxon>Eupercaria</taxon>
        <taxon>Perciformes</taxon>
        <taxon>Notothenioidei</taxon>
        <taxon>Pogonophryne</taxon>
    </lineage>
</organism>
<accession>A0AAD6A9S6</accession>
<keyword evidence="4" id="KW-1185">Reference proteome</keyword>
<reference evidence="3" key="1">
    <citation type="submission" date="2022-11" db="EMBL/GenBank/DDBJ databases">
        <title>Chromosome-level genome of Pogonophryne albipinna.</title>
        <authorList>
            <person name="Jo E."/>
        </authorList>
    </citation>
    <scope>NUCLEOTIDE SEQUENCE</scope>
    <source>
        <strain evidence="3">SGF0006</strain>
        <tissue evidence="3">Muscle</tissue>
    </source>
</reference>
<feature type="domain" description="DRBM" evidence="2">
    <location>
        <begin position="50"/>
        <end position="82"/>
    </location>
</feature>
<proteinExistence type="predicted"/>
<gene>
    <name evidence="3" type="ORF">JOQ06_022263</name>
</gene>
<name>A0AAD6A9S6_9TELE</name>
<dbReference type="Gene3D" id="3.30.160.20">
    <property type="match status" value="1"/>
</dbReference>
<dbReference type="GO" id="GO:0003723">
    <property type="term" value="F:RNA binding"/>
    <property type="evidence" value="ECO:0007669"/>
    <property type="project" value="UniProtKB-UniRule"/>
</dbReference>
<comment type="caution">
    <text evidence="3">The sequence shown here is derived from an EMBL/GenBank/DDBJ whole genome shotgun (WGS) entry which is preliminary data.</text>
</comment>
<dbReference type="InterPro" id="IPR014720">
    <property type="entry name" value="dsRBD_dom"/>
</dbReference>
<evidence type="ECO:0000259" key="2">
    <source>
        <dbReference type="PROSITE" id="PS50137"/>
    </source>
</evidence>
<evidence type="ECO:0000256" key="1">
    <source>
        <dbReference type="PROSITE-ProRule" id="PRU00266"/>
    </source>
</evidence>
<dbReference type="AlphaFoldDB" id="A0AAD6A9S6"/>